<evidence type="ECO:0000256" key="3">
    <source>
        <dbReference type="ARBA" id="ARBA00023163"/>
    </source>
</evidence>
<dbReference type="SUPFAM" id="SSF46689">
    <property type="entry name" value="Homeodomain-like"/>
    <property type="match status" value="1"/>
</dbReference>
<name>A0A221W482_9PSEU</name>
<feature type="domain" description="HTH tetR-type" evidence="5">
    <location>
        <begin position="15"/>
        <end position="73"/>
    </location>
</feature>
<dbReference type="KEGG" id="ahg:AHOG_14095"/>
<dbReference type="PANTHER" id="PTHR30055">
    <property type="entry name" value="HTH-TYPE TRANSCRIPTIONAL REGULATOR RUTR"/>
    <property type="match status" value="1"/>
</dbReference>
<dbReference type="Gene3D" id="1.10.357.10">
    <property type="entry name" value="Tetracycline Repressor, domain 2"/>
    <property type="match status" value="1"/>
</dbReference>
<dbReference type="SUPFAM" id="SSF48498">
    <property type="entry name" value="Tetracyclin repressor-like, C-terminal domain"/>
    <property type="match status" value="1"/>
</dbReference>
<dbReference type="GO" id="GO:0000976">
    <property type="term" value="F:transcription cis-regulatory region binding"/>
    <property type="evidence" value="ECO:0007669"/>
    <property type="project" value="TreeGrafter"/>
</dbReference>
<dbReference type="GO" id="GO:0003700">
    <property type="term" value="F:DNA-binding transcription factor activity"/>
    <property type="evidence" value="ECO:0007669"/>
    <property type="project" value="TreeGrafter"/>
</dbReference>
<keyword evidence="7" id="KW-1185">Reference proteome</keyword>
<dbReference type="InterPro" id="IPR036271">
    <property type="entry name" value="Tet_transcr_reg_TetR-rel_C_sf"/>
</dbReference>
<dbReference type="InterPro" id="IPR009057">
    <property type="entry name" value="Homeodomain-like_sf"/>
</dbReference>
<keyword evidence="1" id="KW-0805">Transcription regulation</keyword>
<evidence type="ECO:0000313" key="7">
    <source>
        <dbReference type="Proteomes" id="UP000204221"/>
    </source>
</evidence>
<keyword evidence="2 4" id="KW-0238">DNA-binding</keyword>
<gene>
    <name evidence="6" type="ORF">AHOG_14095</name>
</gene>
<dbReference type="PROSITE" id="PS50977">
    <property type="entry name" value="HTH_TETR_2"/>
    <property type="match status" value="1"/>
</dbReference>
<dbReference type="InterPro" id="IPR050109">
    <property type="entry name" value="HTH-type_TetR-like_transc_reg"/>
</dbReference>
<feature type="DNA-binding region" description="H-T-H motif" evidence="4">
    <location>
        <begin position="36"/>
        <end position="55"/>
    </location>
</feature>
<keyword evidence="3" id="KW-0804">Transcription</keyword>
<dbReference type="EMBL" id="CP022521">
    <property type="protein sequence ID" value="ASO20461.1"/>
    <property type="molecule type" value="Genomic_DNA"/>
</dbReference>
<evidence type="ECO:0000313" key="6">
    <source>
        <dbReference type="EMBL" id="ASO20461.1"/>
    </source>
</evidence>
<evidence type="ECO:0000256" key="1">
    <source>
        <dbReference type="ARBA" id="ARBA00023015"/>
    </source>
</evidence>
<evidence type="ECO:0000256" key="4">
    <source>
        <dbReference type="PROSITE-ProRule" id="PRU00335"/>
    </source>
</evidence>
<organism evidence="6 7">
    <name type="scientific">Actinoalloteichus hoggarensis</name>
    <dbReference type="NCBI Taxonomy" id="1470176"/>
    <lineage>
        <taxon>Bacteria</taxon>
        <taxon>Bacillati</taxon>
        <taxon>Actinomycetota</taxon>
        <taxon>Actinomycetes</taxon>
        <taxon>Pseudonocardiales</taxon>
        <taxon>Pseudonocardiaceae</taxon>
        <taxon>Actinoalloteichus</taxon>
    </lineage>
</organism>
<proteinExistence type="predicted"/>
<dbReference type="Pfam" id="PF00440">
    <property type="entry name" value="TetR_N"/>
    <property type="match status" value="1"/>
</dbReference>
<protein>
    <submittedName>
        <fullName evidence="6">Transcriptional regulator BetI</fullName>
    </submittedName>
</protein>
<accession>A0A221W482</accession>
<evidence type="ECO:0000259" key="5">
    <source>
        <dbReference type="PROSITE" id="PS50977"/>
    </source>
</evidence>
<sequence>MPGMNDPALESRTRGRTYRAILAAAASVLARNRTATLPEIAEAAGVSRTTLRRYFPDRDGLISAAVEDSVEAIEQSVADAEIEQGSPVEAMRRLVAAMVSVGDRLMFLFGDPRILEGHGPGGVETRSGEPAAASDDPVIALIERGQAEGVFDPEVGADWIQKVLWSLVYTGYEEADQGRLPRHGVVSIVIRTLENGIRVGR</sequence>
<reference evidence="6 7" key="1">
    <citation type="submission" date="2017-07" db="EMBL/GenBank/DDBJ databases">
        <title>Complete genome sequence of Actinoalloteichus hoggarensis DSM 45943, type strain of Actinoalloteichus hoggarensis.</title>
        <authorList>
            <person name="Ruckert C."/>
            <person name="Nouioui I."/>
            <person name="Willmese J."/>
            <person name="van Wezel G."/>
            <person name="Klenk H.-P."/>
            <person name="Kalinowski J."/>
            <person name="Zotchev S.B."/>
        </authorList>
    </citation>
    <scope>NUCLEOTIDE SEQUENCE [LARGE SCALE GENOMIC DNA]</scope>
    <source>
        <strain evidence="6 7">DSM 45943</strain>
    </source>
</reference>
<dbReference type="PANTHER" id="PTHR30055:SF234">
    <property type="entry name" value="HTH-TYPE TRANSCRIPTIONAL REGULATOR BETI"/>
    <property type="match status" value="1"/>
</dbReference>
<dbReference type="Proteomes" id="UP000204221">
    <property type="component" value="Chromosome"/>
</dbReference>
<dbReference type="InterPro" id="IPR001647">
    <property type="entry name" value="HTH_TetR"/>
</dbReference>
<evidence type="ECO:0000256" key="2">
    <source>
        <dbReference type="ARBA" id="ARBA00023125"/>
    </source>
</evidence>
<dbReference type="AlphaFoldDB" id="A0A221W482"/>